<dbReference type="InterPro" id="IPR036465">
    <property type="entry name" value="vWFA_dom_sf"/>
</dbReference>
<evidence type="ECO:0000313" key="2">
    <source>
        <dbReference type="EMBL" id="KAI1726245.1"/>
    </source>
</evidence>
<dbReference type="InterPro" id="IPR010734">
    <property type="entry name" value="Copine_C"/>
</dbReference>
<dbReference type="Pfam" id="PF07002">
    <property type="entry name" value="Copine"/>
    <property type="match status" value="1"/>
</dbReference>
<gene>
    <name evidence="2" type="ORF">DdX_02953</name>
</gene>
<comment type="caution">
    <text evidence="2">The sequence shown here is derived from an EMBL/GenBank/DDBJ whole genome shotgun (WGS) entry which is preliminary data.</text>
</comment>
<accession>A0AAD4NDR3</accession>
<feature type="domain" description="Copine C-terminal" evidence="1">
    <location>
        <begin position="263"/>
        <end position="477"/>
    </location>
</feature>
<name>A0AAD4NDR3_9BILA</name>
<dbReference type="GO" id="GO:0071277">
    <property type="term" value="P:cellular response to calcium ion"/>
    <property type="evidence" value="ECO:0007669"/>
    <property type="project" value="TreeGrafter"/>
</dbReference>
<organism evidence="2 3">
    <name type="scientific">Ditylenchus destructor</name>
    <dbReference type="NCBI Taxonomy" id="166010"/>
    <lineage>
        <taxon>Eukaryota</taxon>
        <taxon>Metazoa</taxon>
        <taxon>Ecdysozoa</taxon>
        <taxon>Nematoda</taxon>
        <taxon>Chromadorea</taxon>
        <taxon>Rhabditida</taxon>
        <taxon>Tylenchina</taxon>
        <taxon>Tylenchomorpha</taxon>
        <taxon>Sphaerularioidea</taxon>
        <taxon>Anguinidae</taxon>
        <taxon>Anguininae</taxon>
        <taxon>Ditylenchus</taxon>
    </lineage>
</organism>
<dbReference type="SUPFAM" id="SSF53300">
    <property type="entry name" value="vWA-like"/>
    <property type="match status" value="1"/>
</dbReference>
<sequence length="513" mass="56367">MASNDVAHLHLSCINLPSFCADGVRMVVTALLEDGQGFTEIGQTETVTDRVNPSFERTVPIAVRMDINQQLKLILYRVDAETEAFIERFGDAEVNLFTLLTNPTGVPLPLVSPHMPDTPHSPFIVVAADAPESSYRGTVLAFAGNNLGPSRAGYQIAPYFIVELISNVPGKAPVLLYRSELAQSENAKWREFTLPTNFFPTSADWLLRNGPKMKENATIELVHVRSKEDIPSFVNMLKSGLQMHCTIAIDFTANNGGPNNVNSLHYIHPHGSNTYMSAISTISTPLMKFDKLSRISVLGFGAKVPPTFEMSQLFALNGDVNNPHVKGVAEVLHYYRNNAMSVQAYAPTEYSGVIHHVVKLAKASIRASASFYFTLVILTNGAIKDISDTVDTIVQASELPISIVFVALGNAHNPIGSSNGDLSKLLQLLSPSLKSSRNIPLKREVVSLVVNNQAHTPPQLSDPYSLAQKVLTNIPRQDLFRILLSKFFPSDRCVEETAKQQMKPRDKMQRAMG</sequence>
<dbReference type="InterPro" id="IPR045052">
    <property type="entry name" value="Copine"/>
</dbReference>
<dbReference type="Proteomes" id="UP001201812">
    <property type="component" value="Unassembled WGS sequence"/>
</dbReference>
<reference evidence="2" key="1">
    <citation type="submission" date="2022-01" db="EMBL/GenBank/DDBJ databases">
        <title>Genome Sequence Resource for Two Populations of Ditylenchus destructor, the Migratory Endoparasitic Phytonematode.</title>
        <authorList>
            <person name="Zhang H."/>
            <person name="Lin R."/>
            <person name="Xie B."/>
        </authorList>
    </citation>
    <scope>NUCLEOTIDE SEQUENCE</scope>
    <source>
        <strain evidence="2">BazhouSP</strain>
    </source>
</reference>
<dbReference type="PANTHER" id="PTHR10857">
    <property type="entry name" value="COPINE"/>
    <property type="match status" value="1"/>
</dbReference>
<protein>
    <submittedName>
        <fullName evidence="2">Copine domain-containing protein</fullName>
    </submittedName>
</protein>
<dbReference type="PANTHER" id="PTHR10857:SF111">
    <property type="entry name" value="VWFA DOMAIN-CONTAINING PROTEIN"/>
    <property type="match status" value="1"/>
</dbReference>
<dbReference type="AlphaFoldDB" id="A0AAD4NDR3"/>
<dbReference type="GO" id="GO:0005886">
    <property type="term" value="C:plasma membrane"/>
    <property type="evidence" value="ECO:0007669"/>
    <property type="project" value="TreeGrafter"/>
</dbReference>
<dbReference type="GO" id="GO:0005544">
    <property type="term" value="F:calcium-dependent phospholipid binding"/>
    <property type="evidence" value="ECO:0007669"/>
    <property type="project" value="InterPro"/>
</dbReference>
<proteinExistence type="predicted"/>
<keyword evidence="3" id="KW-1185">Reference proteome</keyword>
<dbReference type="EMBL" id="JAKKPZ010000002">
    <property type="protein sequence ID" value="KAI1726245.1"/>
    <property type="molecule type" value="Genomic_DNA"/>
</dbReference>
<evidence type="ECO:0000259" key="1">
    <source>
        <dbReference type="Pfam" id="PF07002"/>
    </source>
</evidence>
<evidence type="ECO:0000313" key="3">
    <source>
        <dbReference type="Proteomes" id="UP001201812"/>
    </source>
</evidence>